<comment type="subcellular location">
    <subcellularLocation>
        <location evidence="2">Cell membrane</location>
        <topology evidence="2">Multi-pass membrane protein</topology>
    </subcellularLocation>
</comment>
<dbReference type="GO" id="GO:0006811">
    <property type="term" value="P:monoatomic ion transport"/>
    <property type="evidence" value="ECO:0007669"/>
    <property type="project" value="UniProtKB-KW"/>
</dbReference>
<feature type="transmembrane region" description="Helical" evidence="12">
    <location>
        <begin position="434"/>
        <end position="452"/>
    </location>
</feature>
<dbReference type="PANTHER" id="PTHR23516">
    <property type="entry name" value="SAM (S-ADENOSYL METHIONINE) TRANSPORTER"/>
    <property type="match status" value="1"/>
</dbReference>
<accession>A0A1X6MY39</accession>
<keyword evidence="6 12" id="KW-0812">Transmembrane</keyword>
<dbReference type="SUPFAM" id="SSF103473">
    <property type="entry name" value="MFS general substrate transporter"/>
    <property type="match status" value="1"/>
</dbReference>
<gene>
    <name evidence="13" type="ORF">POSPLADRAFT_1066514</name>
</gene>
<dbReference type="InterPro" id="IPR008509">
    <property type="entry name" value="MOT2/MFSD5"/>
</dbReference>
<evidence type="ECO:0000256" key="5">
    <source>
        <dbReference type="ARBA" id="ARBA00022475"/>
    </source>
</evidence>
<feature type="transmembrane region" description="Helical" evidence="12">
    <location>
        <begin position="201"/>
        <end position="220"/>
    </location>
</feature>
<keyword evidence="4" id="KW-0813">Transport</keyword>
<evidence type="ECO:0000256" key="3">
    <source>
        <dbReference type="ARBA" id="ARBA00021242"/>
    </source>
</evidence>
<reference evidence="13 14" key="1">
    <citation type="submission" date="2017-04" db="EMBL/GenBank/DDBJ databases">
        <title>Genome Sequence of the Model Brown-Rot Fungus Postia placenta SB12.</title>
        <authorList>
            <consortium name="DOE Joint Genome Institute"/>
            <person name="Gaskell J."/>
            <person name="Kersten P."/>
            <person name="Larrondo L.F."/>
            <person name="Canessa P."/>
            <person name="Martinez D."/>
            <person name="Hibbett D."/>
            <person name="Schmoll M."/>
            <person name="Kubicek C.P."/>
            <person name="Martinez A.T."/>
            <person name="Yadav J."/>
            <person name="Master E."/>
            <person name="Magnuson J.K."/>
            <person name="James T."/>
            <person name="Yaver D."/>
            <person name="Berka R."/>
            <person name="Labutti K."/>
            <person name="Lipzen A."/>
            <person name="Aerts A."/>
            <person name="Barry K."/>
            <person name="Henrissat B."/>
            <person name="Blanchette R."/>
            <person name="Grigoriev I."/>
            <person name="Cullen D."/>
        </authorList>
    </citation>
    <scope>NUCLEOTIDE SEQUENCE [LARGE SCALE GENOMIC DNA]</scope>
    <source>
        <strain evidence="13 14">MAD-698-R-SB12</strain>
    </source>
</reference>
<evidence type="ECO:0000313" key="14">
    <source>
        <dbReference type="Proteomes" id="UP000194127"/>
    </source>
</evidence>
<evidence type="ECO:0000256" key="2">
    <source>
        <dbReference type="ARBA" id="ARBA00004651"/>
    </source>
</evidence>
<evidence type="ECO:0000256" key="8">
    <source>
        <dbReference type="ARBA" id="ARBA00023065"/>
    </source>
</evidence>
<evidence type="ECO:0000256" key="7">
    <source>
        <dbReference type="ARBA" id="ARBA00022989"/>
    </source>
</evidence>
<evidence type="ECO:0000256" key="10">
    <source>
        <dbReference type="ARBA" id="ARBA00030646"/>
    </source>
</evidence>
<dbReference type="Gene3D" id="1.20.1250.20">
    <property type="entry name" value="MFS general substrate transporter like domains"/>
    <property type="match status" value="1"/>
</dbReference>
<name>A0A1X6MY39_9APHY</name>
<evidence type="ECO:0000256" key="6">
    <source>
        <dbReference type="ARBA" id="ARBA00022692"/>
    </source>
</evidence>
<dbReference type="GO" id="GO:0005886">
    <property type="term" value="C:plasma membrane"/>
    <property type="evidence" value="ECO:0007669"/>
    <property type="project" value="UniProtKB-SubCell"/>
</dbReference>
<keyword evidence="14" id="KW-1185">Reference proteome</keyword>
<dbReference type="CDD" id="cd17487">
    <property type="entry name" value="MFS_MFSD5_like"/>
    <property type="match status" value="1"/>
</dbReference>
<feature type="transmembrane region" description="Helical" evidence="12">
    <location>
        <begin position="103"/>
        <end position="123"/>
    </location>
</feature>
<evidence type="ECO:0000256" key="1">
    <source>
        <dbReference type="ARBA" id="ARBA00003019"/>
    </source>
</evidence>
<dbReference type="RefSeq" id="XP_024338085.1">
    <property type="nucleotide sequence ID" value="XM_024482085.1"/>
</dbReference>
<feature type="transmembrane region" description="Helical" evidence="12">
    <location>
        <begin position="369"/>
        <end position="389"/>
    </location>
</feature>
<proteinExistence type="predicted"/>
<dbReference type="EMBL" id="KZ110599">
    <property type="protein sequence ID" value="OSX61291.1"/>
    <property type="molecule type" value="Genomic_DNA"/>
</dbReference>
<comment type="function">
    <text evidence="1">Mediates high-affinity intracellular uptake of the rare oligo-element molybdenum.</text>
</comment>
<protein>
    <recommendedName>
        <fullName evidence="3">Molybdate-anion transporter</fullName>
    </recommendedName>
    <alternativeName>
        <fullName evidence="10">Major facilitator superfamily domain-containing protein 5</fullName>
    </alternativeName>
    <alternativeName>
        <fullName evidence="11">Molybdate transporter 2 homolog</fullName>
    </alternativeName>
</protein>
<evidence type="ECO:0000256" key="11">
    <source>
        <dbReference type="ARBA" id="ARBA00032555"/>
    </source>
</evidence>
<feature type="transmembrane region" description="Helical" evidence="12">
    <location>
        <begin position="323"/>
        <end position="349"/>
    </location>
</feature>
<dbReference type="GO" id="GO:0015098">
    <property type="term" value="F:molybdate ion transmembrane transporter activity"/>
    <property type="evidence" value="ECO:0007669"/>
    <property type="project" value="InterPro"/>
</dbReference>
<dbReference type="Pfam" id="PF05631">
    <property type="entry name" value="MFS_5"/>
    <property type="match status" value="1"/>
</dbReference>
<feature type="transmembrane region" description="Helical" evidence="12">
    <location>
        <begin position="73"/>
        <end position="91"/>
    </location>
</feature>
<feature type="transmembrane region" description="Helical" evidence="12">
    <location>
        <begin position="226"/>
        <end position="244"/>
    </location>
</feature>
<dbReference type="PANTHER" id="PTHR23516:SF1">
    <property type="entry name" value="MOLYBDATE-ANION TRANSPORTER"/>
    <property type="match status" value="1"/>
</dbReference>
<organism evidence="13 14">
    <name type="scientific">Postia placenta MAD-698-R-SB12</name>
    <dbReference type="NCBI Taxonomy" id="670580"/>
    <lineage>
        <taxon>Eukaryota</taxon>
        <taxon>Fungi</taxon>
        <taxon>Dikarya</taxon>
        <taxon>Basidiomycota</taxon>
        <taxon>Agaricomycotina</taxon>
        <taxon>Agaricomycetes</taxon>
        <taxon>Polyporales</taxon>
        <taxon>Adustoporiaceae</taxon>
        <taxon>Rhodonia</taxon>
    </lineage>
</organism>
<feature type="transmembrane region" description="Helical" evidence="12">
    <location>
        <begin position="395"/>
        <end position="414"/>
    </location>
</feature>
<sequence>MSTITASFYELQLVYLVLVCAFFLFLDRQLSRRRRHSEHKSKPQQDISLLGDGVTNITTGMGTAVSKLTRQYLTVYAIVMGSDWLQGPYIYSLYREQFSLPERLVAVLFVTGFTSAGLAAPLVGVWADQHGRRRLCLTFCVTYTLSCLSVLFPYYPILLLGRFLGGISTSILYSAFESWLISASSSLALSQSDLSGIMGQASLVNGIVAAVAGVASNQLVASTASFTTPFMASVALLLLAWVVIRGTWNENYGSGGGAAAATSDPLQLKRLGQALKIVRSEPSLLVIGLTQTCFEGSMYLFVFNWVPALQESAGSQNVLPLGYIFSAFMVSMMIGSLLYTSVVSICALFDPTAYEVTTAGSGGDGPLALHAKLSSLVCAISALTFAVSIESRDEHVRFWAFCTFEACVGAYYPVQGMLRGTLISNEHRATLSSLFRVPLNVFVVVSLLTGVSSARYTVLTASSLMLVLSSIVTGSFLVDHTPSFTSTAPHPA</sequence>
<dbReference type="STRING" id="670580.A0A1X6MY39"/>
<dbReference type="Proteomes" id="UP000194127">
    <property type="component" value="Unassembled WGS sequence"/>
</dbReference>
<dbReference type="AlphaFoldDB" id="A0A1X6MY39"/>
<dbReference type="GeneID" id="36327035"/>
<evidence type="ECO:0000256" key="12">
    <source>
        <dbReference type="SAM" id="Phobius"/>
    </source>
</evidence>
<dbReference type="OrthoDB" id="263957at2759"/>
<evidence type="ECO:0000313" key="13">
    <source>
        <dbReference type="EMBL" id="OSX61291.1"/>
    </source>
</evidence>
<keyword evidence="8" id="KW-0406">Ion transport</keyword>
<evidence type="ECO:0000256" key="9">
    <source>
        <dbReference type="ARBA" id="ARBA00023136"/>
    </source>
</evidence>
<feature type="transmembrane region" description="Helical" evidence="12">
    <location>
        <begin position="6"/>
        <end position="26"/>
    </location>
</feature>
<keyword evidence="9 12" id="KW-0472">Membrane</keyword>
<keyword evidence="5" id="KW-1003">Cell membrane</keyword>
<feature type="transmembrane region" description="Helical" evidence="12">
    <location>
        <begin position="458"/>
        <end position="478"/>
    </location>
</feature>
<keyword evidence="7 12" id="KW-1133">Transmembrane helix</keyword>
<dbReference type="InterPro" id="IPR036259">
    <property type="entry name" value="MFS_trans_sf"/>
</dbReference>
<feature type="transmembrane region" description="Helical" evidence="12">
    <location>
        <begin position="284"/>
        <end position="303"/>
    </location>
</feature>
<feature type="transmembrane region" description="Helical" evidence="12">
    <location>
        <begin position="135"/>
        <end position="155"/>
    </location>
</feature>
<evidence type="ECO:0000256" key="4">
    <source>
        <dbReference type="ARBA" id="ARBA00022448"/>
    </source>
</evidence>